<dbReference type="GO" id="GO:0005789">
    <property type="term" value="C:endoplasmic reticulum membrane"/>
    <property type="evidence" value="ECO:0007669"/>
    <property type="project" value="TreeGrafter"/>
</dbReference>
<dbReference type="GO" id="GO:0000139">
    <property type="term" value="C:Golgi membrane"/>
    <property type="evidence" value="ECO:0007669"/>
    <property type="project" value="TreeGrafter"/>
</dbReference>
<comment type="subcellular location">
    <subcellularLocation>
        <location evidence="1">Membrane</location>
        <topology evidence="1">Multi-pass membrane protein</topology>
    </subcellularLocation>
</comment>
<dbReference type="EMBL" id="JAAAHY010001118">
    <property type="protein sequence ID" value="KAF9952454.1"/>
    <property type="molecule type" value="Genomic_DNA"/>
</dbReference>
<gene>
    <name evidence="12" type="ORF">BGZ70_000593</name>
</gene>
<keyword evidence="4 10" id="KW-0812">Transmembrane</keyword>
<dbReference type="GO" id="GO:0005886">
    <property type="term" value="C:plasma membrane"/>
    <property type="evidence" value="ECO:0007669"/>
    <property type="project" value="TreeGrafter"/>
</dbReference>
<proteinExistence type="inferred from homology"/>
<keyword evidence="3" id="KW-0808">Transferase</keyword>
<protein>
    <recommendedName>
        <fullName evidence="11">Sphingomyelin synthase-like domain-containing protein</fullName>
    </recommendedName>
</protein>
<dbReference type="GO" id="GO:0033188">
    <property type="term" value="F:sphingomyelin synthase activity"/>
    <property type="evidence" value="ECO:0007669"/>
    <property type="project" value="TreeGrafter"/>
</dbReference>
<dbReference type="PANTHER" id="PTHR21290:SF25">
    <property type="entry name" value="SPHINGOMYELIN SYNTHASE-RELATED PROTEIN 1"/>
    <property type="match status" value="1"/>
</dbReference>
<keyword evidence="6 10" id="KW-1133">Transmembrane helix</keyword>
<keyword evidence="13" id="KW-1185">Reference proteome</keyword>
<keyword evidence="8 10" id="KW-0472">Membrane</keyword>
<sequence length="495" mass="55946">MTSTVGAERLEHLSSSEAAIDALVVDALVVDHDHHNRHSNLTVIGNSLAPPPPSSNESNPRGSHTSGPAQSLSPSIERTIVKKSLWNRFINSEIGRLVCGAIYFVVVCIAMAFCNQFSDHRWVTTNYKNILLQDRGFDILPAMKDITPANVFVMTSVVFTLIGMALICPNWTARIIVLRRVLWVVGTLSVYRALTLSVTTMPTPKKDCDPAIEKSFGAMFLIALQMIPGTRQACTDDIFSGHTVFMVTCAIQWRLYCRNKWITYFSYIYITVGLFFVVATRLHYTVDVVLAIFITYAVWSLYIAMIDVVMEKEYFNLRRHQEKYEVFNGHRSNAQVEGQVDAEKEFNRTNGEQETVANGFAARRAQLKYRMNRIRGPGIGYDRGEYDRVAFVPMQYNTWLTGAIRWCDGLDLRMRQSSTRSSATRWEDWLDNHRSRHVSDPSSEDPLQKPEGDVESGLGHREMTQVGHPRDGTVGPMMLDSIRIDKDTDEPSTAA</sequence>
<evidence type="ECO:0000256" key="1">
    <source>
        <dbReference type="ARBA" id="ARBA00004141"/>
    </source>
</evidence>
<dbReference type="GO" id="GO:0047493">
    <property type="term" value="F:ceramide cholinephosphotransferase activity"/>
    <property type="evidence" value="ECO:0007669"/>
    <property type="project" value="TreeGrafter"/>
</dbReference>
<feature type="transmembrane region" description="Helical" evidence="10">
    <location>
        <begin position="261"/>
        <end position="282"/>
    </location>
</feature>
<feature type="transmembrane region" description="Helical" evidence="10">
    <location>
        <begin position="151"/>
        <end position="173"/>
    </location>
</feature>
<keyword evidence="7" id="KW-0443">Lipid metabolism</keyword>
<evidence type="ECO:0000256" key="7">
    <source>
        <dbReference type="ARBA" id="ARBA00023098"/>
    </source>
</evidence>
<accession>A0A9P6IXX3</accession>
<feature type="region of interest" description="Disordered" evidence="9">
    <location>
        <begin position="434"/>
        <end position="495"/>
    </location>
</feature>
<feature type="region of interest" description="Disordered" evidence="9">
    <location>
        <begin position="42"/>
        <end position="72"/>
    </location>
</feature>
<evidence type="ECO:0000256" key="8">
    <source>
        <dbReference type="ARBA" id="ARBA00023136"/>
    </source>
</evidence>
<reference evidence="12" key="1">
    <citation type="journal article" date="2020" name="Fungal Divers.">
        <title>Resolving the Mortierellaceae phylogeny through synthesis of multi-gene phylogenetics and phylogenomics.</title>
        <authorList>
            <person name="Vandepol N."/>
            <person name="Liber J."/>
            <person name="Desiro A."/>
            <person name="Na H."/>
            <person name="Kennedy M."/>
            <person name="Barry K."/>
            <person name="Grigoriev I.V."/>
            <person name="Miller A.N."/>
            <person name="O'Donnell K."/>
            <person name="Stajich J.E."/>
            <person name="Bonito G."/>
        </authorList>
    </citation>
    <scope>NUCLEOTIDE SEQUENCE</scope>
    <source>
        <strain evidence="12">CK1249</strain>
    </source>
</reference>
<feature type="compositionally biased region" description="Basic and acidic residues" evidence="9">
    <location>
        <begin position="446"/>
        <end position="471"/>
    </location>
</feature>
<dbReference type="InterPro" id="IPR025749">
    <property type="entry name" value="Sphingomyelin_synth-like_dom"/>
</dbReference>
<comment type="similarity">
    <text evidence="2">Belongs to the sphingomyelin synthase family.</text>
</comment>
<dbReference type="InterPro" id="IPR045221">
    <property type="entry name" value="Sphingomyelin_synth-like"/>
</dbReference>
<evidence type="ECO:0000313" key="12">
    <source>
        <dbReference type="EMBL" id="KAF9952454.1"/>
    </source>
</evidence>
<evidence type="ECO:0000256" key="2">
    <source>
        <dbReference type="ARBA" id="ARBA00005441"/>
    </source>
</evidence>
<evidence type="ECO:0000259" key="11">
    <source>
        <dbReference type="Pfam" id="PF14360"/>
    </source>
</evidence>
<evidence type="ECO:0000256" key="3">
    <source>
        <dbReference type="ARBA" id="ARBA00022679"/>
    </source>
</evidence>
<evidence type="ECO:0000256" key="6">
    <source>
        <dbReference type="ARBA" id="ARBA00022989"/>
    </source>
</evidence>
<feature type="domain" description="Sphingomyelin synthase-like" evidence="11">
    <location>
        <begin position="234"/>
        <end position="302"/>
    </location>
</feature>
<keyword evidence="5" id="KW-0746">Sphingolipid metabolism</keyword>
<comment type="caution">
    <text evidence="12">The sequence shown here is derived from an EMBL/GenBank/DDBJ whole genome shotgun (WGS) entry which is preliminary data.</text>
</comment>
<evidence type="ECO:0000256" key="4">
    <source>
        <dbReference type="ARBA" id="ARBA00022692"/>
    </source>
</evidence>
<evidence type="ECO:0000256" key="10">
    <source>
        <dbReference type="SAM" id="Phobius"/>
    </source>
</evidence>
<evidence type="ECO:0000256" key="9">
    <source>
        <dbReference type="SAM" id="MobiDB-lite"/>
    </source>
</evidence>
<evidence type="ECO:0000256" key="5">
    <source>
        <dbReference type="ARBA" id="ARBA00022919"/>
    </source>
</evidence>
<dbReference type="PANTHER" id="PTHR21290">
    <property type="entry name" value="SPHINGOMYELIN SYNTHETASE"/>
    <property type="match status" value="1"/>
</dbReference>
<feature type="transmembrane region" description="Helical" evidence="10">
    <location>
        <begin position="94"/>
        <end position="113"/>
    </location>
</feature>
<dbReference type="GO" id="GO:0046513">
    <property type="term" value="P:ceramide biosynthetic process"/>
    <property type="evidence" value="ECO:0007669"/>
    <property type="project" value="TreeGrafter"/>
</dbReference>
<feature type="transmembrane region" description="Helical" evidence="10">
    <location>
        <begin position="288"/>
        <end position="310"/>
    </location>
</feature>
<evidence type="ECO:0000313" key="13">
    <source>
        <dbReference type="Proteomes" id="UP000738359"/>
    </source>
</evidence>
<name>A0A9P6IXX3_MORAP</name>
<dbReference type="Proteomes" id="UP000738359">
    <property type="component" value="Unassembled WGS sequence"/>
</dbReference>
<dbReference type="OrthoDB" id="422827at2759"/>
<dbReference type="Pfam" id="PF14360">
    <property type="entry name" value="PAP2_C"/>
    <property type="match status" value="1"/>
</dbReference>
<dbReference type="AlphaFoldDB" id="A0A9P6IXX3"/>
<organism evidence="12 13">
    <name type="scientific">Mortierella alpina</name>
    <name type="common">Oleaginous fungus</name>
    <name type="synonym">Mortierella renispora</name>
    <dbReference type="NCBI Taxonomy" id="64518"/>
    <lineage>
        <taxon>Eukaryota</taxon>
        <taxon>Fungi</taxon>
        <taxon>Fungi incertae sedis</taxon>
        <taxon>Mucoromycota</taxon>
        <taxon>Mortierellomycotina</taxon>
        <taxon>Mortierellomycetes</taxon>
        <taxon>Mortierellales</taxon>
        <taxon>Mortierellaceae</taxon>
        <taxon>Mortierella</taxon>
    </lineage>
</organism>